<dbReference type="GO" id="GO:0005634">
    <property type="term" value="C:nucleus"/>
    <property type="evidence" value="ECO:0007669"/>
    <property type="project" value="UniProtKB-SubCell"/>
</dbReference>
<evidence type="ECO:0000313" key="7">
    <source>
        <dbReference type="Proteomes" id="UP000256645"/>
    </source>
</evidence>
<evidence type="ECO:0000313" key="6">
    <source>
        <dbReference type="EMBL" id="RDW60971.1"/>
    </source>
</evidence>
<comment type="caution">
    <text evidence="6">The sequence shown here is derived from an EMBL/GenBank/DDBJ whole genome shotgun (WGS) entry which is preliminary data.</text>
</comment>
<dbReference type="PANTHER" id="PTHR14396:SF10">
    <property type="entry name" value="CLASPIN"/>
    <property type="match status" value="1"/>
</dbReference>
<feature type="region of interest" description="Disordered" evidence="4">
    <location>
        <begin position="333"/>
        <end position="394"/>
    </location>
</feature>
<keyword evidence="3" id="KW-0539">Nucleus</keyword>
<feature type="region of interest" description="Disordered" evidence="4">
    <location>
        <begin position="999"/>
        <end position="1043"/>
    </location>
</feature>
<protein>
    <recommendedName>
        <fullName evidence="5">DNA replication checkpoint mediator MRC1 domain-containing protein</fullName>
    </recommendedName>
</protein>
<feature type="region of interest" description="Disordered" evidence="4">
    <location>
        <begin position="1094"/>
        <end position="1116"/>
    </location>
</feature>
<feature type="compositionally biased region" description="Acidic residues" evidence="4">
    <location>
        <begin position="686"/>
        <end position="696"/>
    </location>
</feature>
<feature type="compositionally biased region" description="Basic and acidic residues" evidence="4">
    <location>
        <begin position="590"/>
        <end position="615"/>
    </location>
</feature>
<feature type="compositionally biased region" description="Basic and acidic residues" evidence="4">
    <location>
        <begin position="54"/>
        <end position="79"/>
    </location>
</feature>
<dbReference type="Proteomes" id="UP000256645">
    <property type="component" value="Unassembled WGS sequence"/>
</dbReference>
<feature type="compositionally biased region" description="Polar residues" evidence="4">
    <location>
        <begin position="363"/>
        <end position="383"/>
    </location>
</feature>
<evidence type="ECO:0000259" key="5">
    <source>
        <dbReference type="Pfam" id="PF09444"/>
    </source>
</evidence>
<evidence type="ECO:0000256" key="2">
    <source>
        <dbReference type="ARBA" id="ARBA00022553"/>
    </source>
</evidence>
<feature type="compositionally biased region" description="Acidic residues" evidence="4">
    <location>
        <begin position="88"/>
        <end position="99"/>
    </location>
</feature>
<dbReference type="OrthoDB" id="2130597at2759"/>
<evidence type="ECO:0000256" key="1">
    <source>
        <dbReference type="ARBA" id="ARBA00004123"/>
    </source>
</evidence>
<comment type="subcellular location">
    <subcellularLocation>
        <location evidence="1">Nucleus</location>
    </subcellularLocation>
</comment>
<dbReference type="Pfam" id="PF09444">
    <property type="entry name" value="MRC1"/>
    <property type="match status" value="1"/>
</dbReference>
<feature type="compositionally biased region" description="Polar residues" evidence="4">
    <location>
        <begin position="171"/>
        <end position="207"/>
    </location>
</feature>
<feature type="region of interest" description="Disordered" evidence="4">
    <location>
        <begin position="423"/>
        <end position="475"/>
    </location>
</feature>
<dbReference type="STRING" id="1849047.A0A3D8QGX4"/>
<proteinExistence type="predicted"/>
<feature type="region of interest" description="Disordered" evidence="4">
    <location>
        <begin position="49"/>
        <end position="104"/>
    </location>
</feature>
<feature type="compositionally biased region" description="Acidic residues" evidence="4">
    <location>
        <begin position="1034"/>
        <end position="1043"/>
    </location>
</feature>
<feature type="compositionally biased region" description="Basic and acidic residues" evidence="4">
    <location>
        <begin position="233"/>
        <end position="251"/>
    </location>
</feature>
<feature type="compositionally biased region" description="Basic and acidic residues" evidence="4">
    <location>
        <begin position="289"/>
        <end position="300"/>
    </location>
</feature>
<dbReference type="GO" id="GO:0033314">
    <property type="term" value="P:mitotic DNA replication checkpoint signaling"/>
    <property type="evidence" value="ECO:0007669"/>
    <property type="project" value="TreeGrafter"/>
</dbReference>
<dbReference type="InterPro" id="IPR024146">
    <property type="entry name" value="Claspin"/>
</dbReference>
<feature type="compositionally biased region" description="Acidic residues" evidence="4">
    <location>
        <begin position="1252"/>
        <end position="1262"/>
    </location>
</feature>
<feature type="region of interest" description="Disordered" evidence="4">
    <location>
        <begin position="1146"/>
        <end position="1283"/>
    </location>
</feature>
<feature type="region of interest" description="Disordered" evidence="4">
    <location>
        <begin position="1"/>
        <end position="26"/>
    </location>
</feature>
<reference evidence="6 7" key="1">
    <citation type="journal article" date="2018" name="IMA Fungus">
        <title>IMA Genome-F 9: Draft genome sequence of Annulohypoxylon stygium, Aspergillus mulundensis, Berkeleyomyces basicola (syn. Thielaviopsis basicola), Ceratocystis smalleyi, two Cercospora beticola strains, Coleophoma cylindrospora, Fusarium fracticaudum, Phialophora cf. hyalina, and Morchella septimelata.</title>
        <authorList>
            <person name="Wingfield B.D."/>
            <person name="Bills G.F."/>
            <person name="Dong Y."/>
            <person name="Huang W."/>
            <person name="Nel W.J."/>
            <person name="Swalarsk-Parry B.S."/>
            <person name="Vaghefi N."/>
            <person name="Wilken P.M."/>
            <person name="An Z."/>
            <person name="de Beer Z.W."/>
            <person name="De Vos L."/>
            <person name="Chen L."/>
            <person name="Duong T.A."/>
            <person name="Gao Y."/>
            <person name="Hammerbacher A."/>
            <person name="Kikkert J.R."/>
            <person name="Li Y."/>
            <person name="Li H."/>
            <person name="Li K."/>
            <person name="Li Q."/>
            <person name="Liu X."/>
            <person name="Ma X."/>
            <person name="Naidoo K."/>
            <person name="Pethybridge S.J."/>
            <person name="Sun J."/>
            <person name="Steenkamp E.T."/>
            <person name="van der Nest M.A."/>
            <person name="van Wyk S."/>
            <person name="Wingfield M.J."/>
            <person name="Xiong C."/>
            <person name="Yue Q."/>
            <person name="Zhang X."/>
        </authorList>
    </citation>
    <scope>NUCLEOTIDE SEQUENCE [LARGE SCALE GENOMIC DNA]</scope>
    <source>
        <strain evidence="6 7">BP6252</strain>
    </source>
</reference>
<feature type="compositionally biased region" description="Gly residues" evidence="4">
    <location>
        <begin position="1356"/>
        <end position="1371"/>
    </location>
</feature>
<dbReference type="InterPro" id="IPR018564">
    <property type="entry name" value="Repl_chkpnt_MRC1_dom"/>
</dbReference>
<evidence type="ECO:0000256" key="3">
    <source>
        <dbReference type="ARBA" id="ARBA00023242"/>
    </source>
</evidence>
<accession>A0A3D8QGX4</accession>
<gene>
    <name evidence="6" type="ORF">BP6252_12354</name>
</gene>
<dbReference type="PANTHER" id="PTHR14396">
    <property type="entry name" value="CLASPIN"/>
    <property type="match status" value="1"/>
</dbReference>
<feature type="compositionally biased region" description="Acidic residues" evidence="4">
    <location>
        <begin position="1152"/>
        <end position="1170"/>
    </location>
</feature>
<name>A0A3D8QGX4_9HELO</name>
<feature type="region of interest" description="Disordered" evidence="4">
    <location>
        <begin position="135"/>
        <end position="316"/>
    </location>
</feature>
<dbReference type="EMBL" id="PDLM01000015">
    <property type="protein sequence ID" value="RDW60971.1"/>
    <property type="molecule type" value="Genomic_DNA"/>
</dbReference>
<dbReference type="GO" id="GO:0010997">
    <property type="term" value="F:anaphase-promoting complex binding"/>
    <property type="evidence" value="ECO:0007669"/>
    <property type="project" value="TreeGrafter"/>
</dbReference>
<feature type="compositionally biased region" description="Low complexity" evidence="4">
    <location>
        <begin position="1331"/>
        <end position="1355"/>
    </location>
</feature>
<feature type="domain" description="DNA replication checkpoint mediator MRC1" evidence="5">
    <location>
        <begin position="1008"/>
        <end position="1146"/>
    </location>
</feature>
<feature type="compositionally biased region" description="Basic and acidic residues" evidence="4">
    <location>
        <begin position="1263"/>
        <end position="1283"/>
    </location>
</feature>
<feature type="compositionally biased region" description="Acidic residues" evidence="4">
    <location>
        <begin position="646"/>
        <end position="676"/>
    </location>
</feature>
<feature type="compositionally biased region" description="Acidic residues" evidence="4">
    <location>
        <begin position="260"/>
        <end position="270"/>
    </location>
</feature>
<evidence type="ECO:0000256" key="4">
    <source>
        <dbReference type="SAM" id="MobiDB-lite"/>
    </source>
</evidence>
<organism evidence="6 7">
    <name type="scientific">Coleophoma cylindrospora</name>
    <dbReference type="NCBI Taxonomy" id="1849047"/>
    <lineage>
        <taxon>Eukaryota</taxon>
        <taxon>Fungi</taxon>
        <taxon>Dikarya</taxon>
        <taxon>Ascomycota</taxon>
        <taxon>Pezizomycotina</taxon>
        <taxon>Leotiomycetes</taxon>
        <taxon>Helotiales</taxon>
        <taxon>Dermateaceae</taxon>
        <taxon>Coleophoma</taxon>
    </lineage>
</organism>
<feature type="region of interest" description="Disordered" evidence="4">
    <location>
        <begin position="1331"/>
        <end position="1381"/>
    </location>
</feature>
<keyword evidence="2" id="KW-0597">Phosphoprotein</keyword>
<feature type="compositionally biased region" description="Basic and acidic residues" evidence="4">
    <location>
        <begin position="1000"/>
        <end position="1016"/>
    </location>
</feature>
<sequence length="1419" mass="155710">MASTRESTPAGDSGPPSPSQLTPNSKVKAMLAALDDSDDDAISGKAAAKLSAATRKDTSSNPADSRRSSPRTERMEDSAHSTAQVDFENNDDEDEDDEDIVRPKGRLAAQMLAADESSEEEISAAVTARDRVRQLLARKSKSPEPAAKASTDESEEEDAPVQPHKRKVQRARSSTPISVPRQQSASPGLFVSPTSQRSASPPANESNSDSDDLPDKPLQDSRFLALVAKKRQERMEKDAELKRQKAKKAAENQKLAATIMEDEEMDDNDDNVERRLTQTQRPTRKAGKKALEEMHRETQRLSRSMQLAHQAKTKKKITKASLFAKFNYKPAGFSEADAESSGPTSSSPVHSDVEMRDTPPTSPASHANDTEKSTISAEAQSVETALRMSDHDEPQSLKEFLTVPSSPPAAIGEEYSADMEAPDMITPSKADKGKGKAIEPIPASALQDEKPLFKQRRVRVQPPKVPNWNGLLSDSDSDIEIVNSKTPRKQRMDAIFDRVPAKKSSEASSLHALRMLAHLTSPGKQNIGKNKKPSMTTVELQMSLQQRARQQAAREREERLQALREKGVIVQTAEERQKELAEVEDLIARARREGEEIMRREKEAAKRARKARGEAEPLDGSTDDEEWKEDEQKDPETLSDSGSGSENDEDLSGEEASDEEDLEEDDEVASGAEEDNTTVPNPLFDVEAESSEEEVADPSNHDEAEDEDEDLPVKTVPRRARKSNVISDDEDDVEAMVQSPNASVMNTPTHATLPVQPRTASPAAPHSVLRSATKTFIPGLTVAGPAGLGLTQIFAGTMDESQMDESPTFNRAESQQNAKNSMAFLRQLPPPTLPPFESTLMQASQDMVMDSQAHIAESQTMETQAETHRISLDFSQSQIHGFDSLVQDPFATQVSDFPETQDIGFQHTTPIKTRFMELPPSTVDTVLLETKTMPDIVAESPVAKKKGKLRRRVAVAAFSDDDDDAAATEHVESMVADEDDFEISENVFDIMRKASKKKPAVTDDFDRKKSKAKEMVNEQAEESEDEYAGLGGNSDDESGGEEDEYVKEMIDDAIGKDGDASKLAAFYADRERANDEKAVEKLYNDITKGMLRRKRGADYDLSDSDDGGEAKRRMKRREFAKMRKALLADERIGKIAENPKRQAFLRAIEDRGSEDEMDFLDDFAEPDETIDSQSQSQSQAEGSEQIIPDSQTDTSMGPPKRKNSDDPYTESRPPPNLRRTQPNKKPANLSEIRESLSSLIEEPNSMVVAEDSGSDSELEIEGEPDKDSSKGKEKENRDPFALRRKDVPVIDRISLKRASSSGLTANTRLAFSVSNAAPGFKVPPLLRRATTNSSIASSTSSSVSGGIASATERTAGGAGSEGGVKRGGGKNSGVNYFARETERKAKLMKTEKKREQKRFKGAEVRGKVVGGLFGAGKFE</sequence>
<dbReference type="GO" id="GO:0007095">
    <property type="term" value="P:mitotic G2 DNA damage checkpoint signaling"/>
    <property type="evidence" value="ECO:0007669"/>
    <property type="project" value="TreeGrafter"/>
</dbReference>
<feature type="region of interest" description="Disordered" evidence="4">
    <location>
        <begin position="590"/>
        <end position="733"/>
    </location>
</feature>
<keyword evidence="7" id="KW-1185">Reference proteome</keyword>
<feature type="compositionally biased region" description="Low complexity" evidence="4">
    <location>
        <begin position="340"/>
        <end position="350"/>
    </location>
</feature>